<dbReference type="InterPro" id="IPR050445">
    <property type="entry name" value="Bact_polysacc_biosynth/exp"/>
</dbReference>
<keyword evidence="3" id="KW-1003">Cell membrane</keyword>
<comment type="caution">
    <text evidence="10">The sequence shown here is derived from an EMBL/GenBank/DDBJ whole genome shotgun (WGS) entry which is preliminary data.</text>
</comment>
<evidence type="ECO:0000259" key="9">
    <source>
        <dbReference type="Pfam" id="PF13807"/>
    </source>
</evidence>
<gene>
    <name evidence="10" type="ORF">KM312_00200</name>
</gene>
<dbReference type="InterPro" id="IPR032807">
    <property type="entry name" value="GNVR"/>
</dbReference>
<sequence length="267" mass="29661">MSEELELQHVIAVLRKRWRLIVTLAIIGALGAYLVSAFLLPPVYASSTQLIVNSKKQDPNAALTYADLQFSLSLIETYKEVLVSPRILQQVIEDGRLPNTVEQLEKKIRVNTVKQSQVISITVEDGHPERAADIANLVARTFQQEVPKIMNVDNVQILAQAEPNFKPVKPRTFLNVVLAALVGLLAGTFGAFLLEALDQTFKNESEVETLLSWPVLGVIGVLDVRRTRRAYPLAGEASLPMDVQPVREHDRILPGSAVKKEERSIEI</sequence>
<dbReference type="PANTHER" id="PTHR32309:SF13">
    <property type="entry name" value="FERRIC ENTEROBACTIN TRANSPORT PROTEIN FEPE"/>
    <property type="match status" value="1"/>
</dbReference>
<dbReference type="EMBL" id="JAHHQF010000005">
    <property type="protein sequence ID" value="MBT9281091.1"/>
    <property type="molecule type" value="Genomic_DNA"/>
</dbReference>
<dbReference type="Pfam" id="PF02706">
    <property type="entry name" value="Wzz"/>
    <property type="match status" value="1"/>
</dbReference>
<evidence type="ECO:0000256" key="7">
    <source>
        <dbReference type="SAM" id="Phobius"/>
    </source>
</evidence>
<comment type="subcellular location">
    <subcellularLocation>
        <location evidence="1">Cell membrane</location>
        <topology evidence="1">Multi-pass membrane protein</topology>
    </subcellularLocation>
</comment>
<dbReference type="Proteomes" id="UP000748108">
    <property type="component" value="Unassembled WGS sequence"/>
</dbReference>
<evidence type="ECO:0000256" key="6">
    <source>
        <dbReference type="ARBA" id="ARBA00023136"/>
    </source>
</evidence>
<organism evidence="10 11">
    <name type="scientific">Hydrogenibacillus schlegelii</name>
    <name type="common">Bacillus schlegelii</name>
    <dbReference type="NCBI Taxonomy" id="1484"/>
    <lineage>
        <taxon>Bacteria</taxon>
        <taxon>Bacillati</taxon>
        <taxon>Bacillota</taxon>
        <taxon>Bacilli</taxon>
        <taxon>Bacillales</taxon>
        <taxon>Bacillales Family X. Incertae Sedis</taxon>
        <taxon>Hydrogenibacillus</taxon>
    </lineage>
</organism>
<evidence type="ECO:0000256" key="3">
    <source>
        <dbReference type="ARBA" id="ARBA00022475"/>
    </source>
</evidence>
<reference evidence="10" key="1">
    <citation type="journal article" date="2021" name="Microbiology">
        <title>Metagenomic Analysis of the Microbial Community in the Underground Coal Fire Area (Kemerovo Region, Russia) Revealed Predominance of Thermophilic Members of the Phyla Deinococcus-thermus, Aquificae, and Firmicutes.</title>
        <authorList>
            <person name="Kadnikov V."/>
            <person name="Mardanov A.V."/>
            <person name="Beletsky A.V."/>
            <person name="Karnachuk O.V."/>
            <person name="Ravin N.V."/>
        </authorList>
    </citation>
    <scope>NUCLEOTIDE SEQUENCE</scope>
    <source>
        <strain evidence="10">RBS10-49</strain>
    </source>
</reference>
<dbReference type="Pfam" id="PF13807">
    <property type="entry name" value="GNVR"/>
    <property type="match status" value="1"/>
</dbReference>
<protein>
    <submittedName>
        <fullName evidence="10">Capsular biosynthesis protein</fullName>
    </submittedName>
</protein>
<feature type="transmembrane region" description="Helical" evidence="7">
    <location>
        <begin position="173"/>
        <end position="194"/>
    </location>
</feature>
<feature type="domain" description="Tyrosine-protein kinase G-rich" evidence="9">
    <location>
        <begin position="136"/>
        <end position="193"/>
    </location>
</feature>
<keyword evidence="4 7" id="KW-0812">Transmembrane</keyword>
<evidence type="ECO:0000313" key="10">
    <source>
        <dbReference type="EMBL" id="MBT9281091.1"/>
    </source>
</evidence>
<accession>A0A947G888</accession>
<evidence type="ECO:0000313" key="11">
    <source>
        <dbReference type="Proteomes" id="UP000748108"/>
    </source>
</evidence>
<feature type="transmembrane region" description="Helical" evidence="7">
    <location>
        <begin position="20"/>
        <end position="40"/>
    </location>
</feature>
<evidence type="ECO:0000256" key="4">
    <source>
        <dbReference type="ARBA" id="ARBA00022692"/>
    </source>
</evidence>
<comment type="similarity">
    <text evidence="2">Belongs to the CpsC/CapA family.</text>
</comment>
<dbReference type="GO" id="GO:0004713">
    <property type="term" value="F:protein tyrosine kinase activity"/>
    <property type="evidence" value="ECO:0007669"/>
    <property type="project" value="TreeGrafter"/>
</dbReference>
<evidence type="ECO:0000256" key="5">
    <source>
        <dbReference type="ARBA" id="ARBA00022989"/>
    </source>
</evidence>
<keyword evidence="6 7" id="KW-0472">Membrane</keyword>
<dbReference type="PANTHER" id="PTHR32309">
    <property type="entry name" value="TYROSINE-PROTEIN KINASE"/>
    <property type="match status" value="1"/>
</dbReference>
<proteinExistence type="inferred from homology"/>
<feature type="domain" description="Polysaccharide chain length determinant N-terminal" evidence="8">
    <location>
        <begin position="3"/>
        <end position="94"/>
    </location>
</feature>
<dbReference type="GO" id="GO:0005886">
    <property type="term" value="C:plasma membrane"/>
    <property type="evidence" value="ECO:0007669"/>
    <property type="project" value="UniProtKB-SubCell"/>
</dbReference>
<dbReference type="AlphaFoldDB" id="A0A947G888"/>
<name>A0A947G888_HYDSH</name>
<evidence type="ECO:0000256" key="2">
    <source>
        <dbReference type="ARBA" id="ARBA00006683"/>
    </source>
</evidence>
<dbReference type="InterPro" id="IPR003856">
    <property type="entry name" value="LPS_length_determ_N"/>
</dbReference>
<evidence type="ECO:0000259" key="8">
    <source>
        <dbReference type="Pfam" id="PF02706"/>
    </source>
</evidence>
<keyword evidence="5 7" id="KW-1133">Transmembrane helix</keyword>
<evidence type="ECO:0000256" key="1">
    <source>
        <dbReference type="ARBA" id="ARBA00004651"/>
    </source>
</evidence>